<organism evidence="3 4">
    <name type="scientific">Halomonas binhaiensis</name>
    <dbReference type="NCBI Taxonomy" id="2562282"/>
    <lineage>
        <taxon>Bacteria</taxon>
        <taxon>Pseudomonadati</taxon>
        <taxon>Pseudomonadota</taxon>
        <taxon>Gammaproteobacteria</taxon>
        <taxon>Oceanospirillales</taxon>
        <taxon>Halomonadaceae</taxon>
        <taxon>Halomonas</taxon>
    </lineage>
</organism>
<dbReference type="Proteomes" id="UP000324285">
    <property type="component" value="Chromosome"/>
</dbReference>
<accession>A0A5C1NLL6</accession>
<gene>
    <name evidence="3" type="ORF">E4T21_18410</name>
</gene>
<keyword evidence="2" id="KW-0472">Membrane</keyword>
<feature type="region of interest" description="Disordered" evidence="1">
    <location>
        <begin position="91"/>
        <end position="121"/>
    </location>
</feature>
<feature type="transmembrane region" description="Helical" evidence="2">
    <location>
        <begin position="46"/>
        <end position="76"/>
    </location>
</feature>
<evidence type="ECO:0000256" key="1">
    <source>
        <dbReference type="SAM" id="MobiDB-lite"/>
    </source>
</evidence>
<evidence type="ECO:0000313" key="4">
    <source>
        <dbReference type="Proteomes" id="UP000324285"/>
    </source>
</evidence>
<sequence length="121" mass="14152">MINEEHFTHADEYRENSAWRQAKRWQEKVRQSTRPVRRPGILRMTLTWIACLFTLMVAGILGLIFSLIGLALIPLIRHRVKRRMENLRAEQAEDVTPGFSSRPSSSHSSQVWEGQYEIKHP</sequence>
<reference evidence="3" key="1">
    <citation type="submission" date="2021-02" db="EMBL/GenBank/DDBJ databases">
        <title>Strain Y2R2, a novel species of the genus Halomonas.</title>
        <authorList>
            <person name="Huang H."/>
        </authorList>
    </citation>
    <scope>NUCLEOTIDE SEQUENCE</scope>
    <source>
        <strain evidence="3">Y2R2</strain>
    </source>
</reference>
<name>A0A5C1NLL6_9GAMM</name>
<keyword evidence="4" id="KW-1185">Reference proteome</keyword>
<evidence type="ECO:0000256" key="2">
    <source>
        <dbReference type="SAM" id="Phobius"/>
    </source>
</evidence>
<protein>
    <recommendedName>
        <fullName evidence="5">DUF3742 family protein</fullName>
    </recommendedName>
</protein>
<proteinExistence type="predicted"/>
<dbReference type="EMBL" id="CP038437">
    <property type="protein sequence ID" value="QEM83307.1"/>
    <property type="molecule type" value="Genomic_DNA"/>
</dbReference>
<dbReference type="RefSeq" id="WP_149286429.1">
    <property type="nucleotide sequence ID" value="NZ_CP038437.2"/>
</dbReference>
<keyword evidence="2" id="KW-0812">Transmembrane</keyword>
<dbReference type="AlphaFoldDB" id="A0A5C1NLL6"/>
<dbReference type="KEGG" id="hbh:E4T21_18410"/>
<feature type="compositionally biased region" description="Low complexity" evidence="1">
    <location>
        <begin position="100"/>
        <end position="109"/>
    </location>
</feature>
<evidence type="ECO:0008006" key="5">
    <source>
        <dbReference type="Google" id="ProtNLM"/>
    </source>
</evidence>
<dbReference type="OrthoDB" id="6183064at2"/>
<evidence type="ECO:0000313" key="3">
    <source>
        <dbReference type="EMBL" id="QEM83307.1"/>
    </source>
</evidence>
<keyword evidence="2" id="KW-1133">Transmembrane helix</keyword>